<accession>A0A9N9PE39</accession>
<protein>
    <submittedName>
        <fullName evidence="2">8853_t:CDS:1</fullName>
    </submittedName>
</protein>
<sequence>ELETIINEISKNLIKDNNLFDENENKTKNKNKDEDEDNSFDLDNEKDKTNLNDLLITELIDLNFYDYNKIETNLSSNQQ</sequence>
<dbReference type="AlphaFoldDB" id="A0A9N9PE39"/>
<organism evidence="2 3">
    <name type="scientific">Cetraspora pellucida</name>
    <dbReference type="NCBI Taxonomy" id="1433469"/>
    <lineage>
        <taxon>Eukaryota</taxon>
        <taxon>Fungi</taxon>
        <taxon>Fungi incertae sedis</taxon>
        <taxon>Mucoromycota</taxon>
        <taxon>Glomeromycotina</taxon>
        <taxon>Glomeromycetes</taxon>
        <taxon>Diversisporales</taxon>
        <taxon>Gigasporaceae</taxon>
        <taxon>Cetraspora</taxon>
    </lineage>
</organism>
<dbReference type="Proteomes" id="UP000789759">
    <property type="component" value="Unassembled WGS sequence"/>
</dbReference>
<evidence type="ECO:0000313" key="2">
    <source>
        <dbReference type="EMBL" id="CAG8807993.1"/>
    </source>
</evidence>
<reference evidence="2" key="1">
    <citation type="submission" date="2021-06" db="EMBL/GenBank/DDBJ databases">
        <authorList>
            <person name="Kallberg Y."/>
            <person name="Tangrot J."/>
            <person name="Rosling A."/>
        </authorList>
    </citation>
    <scope>NUCLEOTIDE SEQUENCE</scope>
    <source>
        <strain evidence="2">FL966</strain>
    </source>
</reference>
<feature type="region of interest" description="Disordered" evidence="1">
    <location>
        <begin position="20"/>
        <end position="46"/>
    </location>
</feature>
<feature type="non-terminal residue" evidence="2">
    <location>
        <position position="1"/>
    </location>
</feature>
<dbReference type="EMBL" id="CAJVQA010036047">
    <property type="protein sequence ID" value="CAG8807993.1"/>
    <property type="molecule type" value="Genomic_DNA"/>
</dbReference>
<name>A0A9N9PE39_9GLOM</name>
<gene>
    <name evidence="2" type="ORF">CPELLU_LOCUS18345</name>
</gene>
<evidence type="ECO:0000256" key="1">
    <source>
        <dbReference type="SAM" id="MobiDB-lite"/>
    </source>
</evidence>
<keyword evidence="3" id="KW-1185">Reference proteome</keyword>
<proteinExistence type="predicted"/>
<feature type="compositionally biased region" description="Basic and acidic residues" evidence="1">
    <location>
        <begin position="23"/>
        <end position="33"/>
    </location>
</feature>
<comment type="caution">
    <text evidence="2">The sequence shown here is derived from an EMBL/GenBank/DDBJ whole genome shotgun (WGS) entry which is preliminary data.</text>
</comment>
<evidence type="ECO:0000313" key="3">
    <source>
        <dbReference type="Proteomes" id="UP000789759"/>
    </source>
</evidence>
<dbReference type="OrthoDB" id="2479179at2759"/>